<sequence>MLLSYSFPPTKLADVLPKHNIDGLIHTNSSIHRSIDSKADDCVSIFVSLFGFINLDVYMAISGGAIAYNSGSNTASSIVGIIPNLAFVPYILDPYFSIFISVTVFIISHVL</sequence>
<reference evidence="2" key="1">
    <citation type="journal article" date="2014" name="Genome Biol. Evol.">
        <title>Pangenome evidence for extensive interdomain horizontal transfer affecting lineage core and shell genes in uncultured planktonic thaumarchaeota and euryarchaeota.</title>
        <authorList>
            <person name="Deschamps P."/>
            <person name="Zivanovic Y."/>
            <person name="Moreira D."/>
            <person name="Rodriguez-Valera F."/>
            <person name="Lopez-Garcia P."/>
        </authorList>
    </citation>
    <scope>NUCLEOTIDE SEQUENCE</scope>
</reference>
<dbReference type="EMBL" id="KF900370">
    <property type="protein sequence ID" value="AIE92587.1"/>
    <property type="molecule type" value="Genomic_DNA"/>
</dbReference>
<organism evidence="2">
    <name type="scientific">uncultured marine thaumarchaeote AD1000_24_H07</name>
    <dbReference type="NCBI Taxonomy" id="1455902"/>
    <lineage>
        <taxon>Archaea</taxon>
        <taxon>Nitrososphaerota</taxon>
        <taxon>environmental samples</taxon>
    </lineage>
</organism>
<name>A0A075FSI7_9ARCH</name>
<protein>
    <submittedName>
        <fullName evidence="2">Uncharacterized protein</fullName>
    </submittedName>
</protein>
<proteinExistence type="predicted"/>
<keyword evidence="1" id="KW-1133">Transmembrane helix</keyword>
<accession>A0A075FSI7</accession>
<feature type="transmembrane region" description="Helical" evidence="1">
    <location>
        <begin position="43"/>
        <end position="67"/>
    </location>
</feature>
<keyword evidence="1" id="KW-0812">Transmembrane</keyword>
<evidence type="ECO:0000256" key="1">
    <source>
        <dbReference type="SAM" id="Phobius"/>
    </source>
</evidence>
<feature type="transmembrane region" description="Helical" evidence="1">
    <location>
        <begin position="87"/>
        <end position="107"/>
    </location>
</feature>
<dbReference type="AlphaFoldDB" id="A0A075FSI7"/>
<evidence type="ECO:0000313" key="2">
    <source>
        <dbReference type="EMBL" id="AIE92587.1"/>
    </source>
</evidence>
<keyword evidence="1" id="KW-0472">Membrane</keyword>